<feature type="region of interest" description="Disordered" evidence="1">
    <location>
        <begin position="1"/>
        <end position="52"/>
    </location>
</feature>
<protein>
    <submittedName>
        <fullName evidence="2">Uncharacterized protein</fullName>
    </submittedName>
</protein>
<comment type="caution">
    <text evidence="2">The sequence shown here is derived from an EMBL/GenBank/DDBJ whole genome shotgun (WGS) entry which is preliminary data.</text>
</comment>
<feature type="compositionally biased region" description="Basic residues" evidence="1">
    <location>
        <begin position="1"/>
        <end position="12"/>
    </location>
</feature>
<proteinExistence type="predicted"/>
<dbReference type="EMBL" id="MPDP01000112">
    <property type="protein sequence ID" value="KAK1480024.1"/>
    <property type="molecule type" value="Genomic_DNA"/>
</dbReference>
<name>A0AAI9VGC2_9PEZI</name>
<sequence length="80" mass="8965">MYTHLQAKKMPSRRQPSLTPKEQKWSRSKGSGTPESSSHDSLLGHGAKSQPFGLVNAQPARWHNLKLDTHRCVEDFAALL</sequence>
<feature type="compositionally biased region" description="Polar residues" evidence="1">
    <location>
        <begin position="28"/>
        <end position="40"/>
    </location>
</feature>
<evidence type="ECO:0000313" key="2">
    <source>
        <dbReference type="EMBL" id="KAK1480024.1"/>
    </source>
</evidence>
<dbReference type="Proteomes" id="UP001239213">
    <property type="component" value="Unassembled WGS sequence"/>
</dbReference>
<dbReference type="AlphaFoldDB" id="A0AAI9VGC2"/>
<reference evidence="2" key="1">
    <citation type="submission" date="2016-11" db="EMBL/GenBank/DDBJ databases">
        <title>The genome sequence of Colletotrichum cuscutae.</title>
        <authorList>
            <person name="Baroncelli R."/>
        </authorList>
    </citation>
    <scope>NUCLEOTIDE SEQUENCE</scope>
    <source>
        <strain evidence="2">IMI 304802</strain>
    </source>
</reference>
<evidence type="ECO:0000313" key="3">
    <source>
        <dbReference type="Proteomes" id="UP001239213"/>
    </source>
</evidence>
<evidence type="ECO:0000256" key="1">
    <source>
        <dbReference type="SAM" id="MobiDB-lite"/>
    </source>
</evidence>
<keyword evidence="3" id="KW-1185">Reference proteome</keyword>
<gene>
    <name evidence="2" type="ORF">CCUS01_00579</name>
</gene>
<organism evidence="2 3">
    <name type="scientific">Colletotrichum cuscutae</name>
    <dbReference type="NCBI Taxonomy" id="1209917"/>
    <lineage>
        <taxon>Eukaryota</taxon>
        <taxon>Fungi</taxon>
        <taxon>Dikarya</taxon>
        <taxon>Ascomycota</taxon>
        <taxon>Pezizomycotina</taxon>
        <taxon>Sordariomycetes</taxon>
        <taxon>Hypocreomycetidae</taxon>
        <taxon>Glomerellales</taxon>
        <taxon>Glomerellaceae</taxon>
        <taxon>Colletotrichum</taxon>
        <taxon>Colletotrichum acutatum species complex</taxon>
    </lineage>
</organism>
<accession>A0AAI9VGC2</accession>